<organism evidence="4 5">
    <name type="scientific">Castanea mollissima</name>
    <name type="common">Chinese chestnut</name>
    <dbReference type="NCBI Taxonomy" id="60419"/>
    <lineage>
        <taxon>Eukaryota</taxon>
        <taxon>Viridiplantae</taxon>
        <taxon>Streptophyta</taxon>
        <taxon>Embryophyta</taxon>
        <taxon>Tracheophyta</taxon>
        <taxon>Spermatophyta</taxon>
        <taxon>Magnoliopsida</taxon>
        <taxon>eudicotyledons</taxon>
        <taxon>Gunneridae</taxon>
        <taxon>Pentapetalae</taxon>
        <taxon>rosids</taxon>
        <taxon>fabids</taxon>
        <taxon>Fagales</taxon>
        <taxon>Fagaceae</taxon>
        <taxon>Castanea</taxon>
    </lineage>
</organism>
<dbReference type="GO" id="GO:0016787">
    <property type="term" value="F:hydrolase activity"/>
    <property type="evidence" value="ECO:0007669"/>
    <property type="project" value="UniProtKB-ARBA"/>
</dbReference>
<dbReference type="AlphaFoldDB" id="A0A8J4VCM0"/>
<keyword evidence="1" id="KW-0863">Zinc-finger</keyword>
<dbReference type="InterPro" id="IPR023170">
    <property type="entry name" value="HhH_base_excis_C"/>
</dbReference>
<feature type="compositionally biased region" description="Basic and acidic residues" evidence="2">
    <location>
        <begin position="9"/>
        <end position="18"/>
    </location>
</feature>
<dbReference type="PROSITE" id="PS00028">
    <property type="entry name" value="ZINC_FINGER_C2H2_1"/>
    <property type="match status" value="1"/>
</dbReference>
<dbReference type="SUPFAM" id="SSF57667">
    <property type="entry name" value="beta-beta-alpha zinc fingers"/>
    <property type="match status" value="1"/>
</dbReference>
<reference evidence="4" key="1">
    <citation type="submission" date="2020-03" db="EMBL/GenBank/DDBJ databases">
        <title>Castanea mollissima Vanexum genome sequencing.</title>
        <authorList>
            <person name="Staton M."/>
        </authorList>
    </citation>
    <scope>NUCLEOTIDE SEQUENCE</scope>
    <source>
        <tissue evidence="4">Leaf</tissue>
    </source>
</reference>
<dbReference type="GO" id="GO:0006284">
    <property type="term" value="P:base-excision repair"/>
    <property type="evidence" value="ECO:0007669"/>
    <property type="project" value="InterPro"/>
</dbReference>
<dbReference type="SMART" id="SM00478">
    <property type="entry name" value="ENDO3c"/>
    <property type="match status" value="1"/>
</dbReference>
<evidence type="ECO:0000313" key="5">
    <source>
        <dbReference type="Proteomes" id="UP000737018"/>
    </source>
</evidence>
<dbReference type="OrthoDB" id="1939583at2759"/>
<proteinExistence type="predicted"/>
<keyword evidence="1" id="KW-0862">Zinc</keyword>
<dbReference type="Gene3D" id="3.30.160.60">
    <property type="entry name" value="Classic Zinc Finger"/>
    <property type="match status" value="1"/>
</dbReference>
<dbReference type="InterPro" id="IPR036236">
    <property type="entry name" value="Znf_C2H2_sf"/>
</dbReference>
<dbReference type="PANTHER" id="PTHR47203:SF1">
    <property type="entry name" value="HYPOTHETICAL BASE EXCISION DNA REPAIR PROTEIN (EUROFUNG)"/>
    <property type="match status" value="1"/>
</dbReference>
<dbReference type="CDD" id="cd00056">
    <property type="entry name" value="ENDO3c"/>
    <property type="match status" value="1"/>
</dbReference>
<accession>A0A8J4VCM0</accession>
<comment type="caution">
    <text evidence="4">The sequence shown here is derived from an EMBL/GenBank/DDBJ whole genome shotgun (WGS) entry which is preliminary data.</text>
</comment>
<evidence type="ECO:0000256" key="1">
    <source>
        <dbReference type="PROSITE-ProRule" id="PRU00042"/>
    </source>
</evidence>
<feature type="domain" description="C2H2-type" evidence="3">
    <location>
        <begin position="341"/>
        <end position="368"/>
    </location>
</feature>
<dbReference type="Gene3D" id="1.10.1670.10">
    <property type="entry name" value="Helix-hairpin-Helix base-excision DNA repair enzymes (C-terminal)"/>
    <property type="match status" value="1"/>
</dbReference>
<keyword evidence="1" id="KW-0479">Metal-binding</keyword>
<dbReference type="PANTHER" id="PTHR47203">
    <property type="match status" value="1"/>
</dbReference>
<dbReference type="EMBL" id="JRKL02013028">
    <property type="protein sequence ID" value="KAF3943226.1"/>
    <property type="molecule type" value="Genomic_DNA"/>
</dbReference>
<evidence type="ECO:0000259" key="3">
    <source>
        <dbReference type="PROSITE" id="PS50157"/>
    </source>
</evidence>
<keyword evidence="5" id="KW-1185">Reference proteome</keyword>
<protein>
    <recommendedName>
        <fullName evidence="3">C2H2-type domain-containing protein</fullName>
    </recommendedName>
</protein>
<dbReference type="PROSITE" id="PS50157">
    <property type="entry name" value="ZINC_FINGER_C2H2_2"/>
    <property type="match status" value="1"/>
</dbReference>
<dbReference type="Proteomes" id="UP000737018">
    <property type="component" value="Unassembled WGS sequence"/>
</dbReference>
<sequence length="520" mass="59519">MQKSRKRKQLELDRKPQSESESESGTKLTKDPYLTHTRPTREECIAVRDDLLALHGFPKEFAKYRRDENQIQLDDGDAKESVLDSLVKTVLSQNTTEVNSLRAFDSLRSLLLNQNKDKLCLEYLRDLSVDEIKAELSQFKGIGPKTMTCVLMFNLQLDDFPVDTHVFEIAKAIGWVPALADRNETYLHLNQRIPNELKFDLNCLLYTHSKLCRKCTKKVGVNHWCTQRSFLYKVKIQGLEGYAKLLVLERMENNMLQTNFGASNLLLHRRSKNDDFFSDIHMEAKRLKLFGFDVDPYAKGEKYMRKFERQGSVRSSNKELLGMEQSFEEKSLICEPAHKRYVCEFCLKEFSSSQAFGGHQNAHKKEKLKKKLMQLQGEGASFNVYLQPLQSHSGFIPSHSSPCFIDFSSCVPEITHRKESQIGLNSLDQDQNLYSGASRVFKPIAQSSHGRFEQKNCGRQMVIKPFPSYVSKKSCQSLCIRLGLPNAAPPEAHAIQFGKSKQCLSFSPFDICDSQSEKHG</sequence>
<dbReference type="GO" id="GO:0008270">
    <property type="term" value="F:zinc ion binding"/>
    <property type="evidence" value="ECO:0007669"/>
    <property type="project" value="UniProtKB-KW"/>
</dbReference>
<evidence type="ECO:0000256" key="2">
    <source>
        <dbReference type="SAM" id="MobiDB-lite"/>
    </source>
</evidence>
<evidence type="ECO:0000313" key="4">
    <source>
        <dbReference type="EMBL" id="KAF3943226.1"/>
    </source>
</evidence>
<dbReference type="GO" id="GO:0140097">
    <property type="term" value="F:catalytic activity, acting on DNA"/>
    <property type="evidence" value="ECO:0007669"/>
    <property type="project" value="UniProtKB-ARBA"/>
</dbReference>
<dbReference type="SUPFAM" id="SSF48150">
    <property type="entry name" value="DNA-glycosylase"/>
    <property type="match status" value="1"/>
</dbReference>
<dbReference type="InterPro" id="IPR003265">
    <property type="entry name" value="HhH-GPD_domain"/>
</dbReference>
<name>A0A8J4VCM0_9ROSI</name>
<feature type="region of interest" description="Disordered" evidence="2">
    <location>
        <begin position="1"/>
        <end position="35"/>
    </location>
</feature>
<dbReference type="InterPro" id="IPR013087">
    <property type="entry name" value="Znf_C2H2_type"/>
</dbReference>
<dbReference type="InterPro" id="IPR011257">
    <property type="entry name" value="DNA_glycosylase"/>
</dbReference>
<gene>
    <name evidence="4" type="ORF">CMV_030193</name>
</gene>